<keyword evidence="1" id="KW-1133">Transmembrane helix</keyword>
<keyword evidence="4" id="KW-1185">Reference proteome</keyword>
<dbReference type="SMART" id="SM00271">
    <property type="entry name" value="DnaJ"/>
    <property type="match status" value="1"/>
</dbReference>
<dbReference type="STRING" id="3659.A0A0A0L446"/>
<dbReference type="InterPro" id="IPR018253">
    <property type="entry name" value="DnaJ_domain_CS"/>
</dbReference>
<evidence type="ECO:0000313" key="4">
    <source>
        <dbReference type="Proteomes" id="UP000029981"/>
    </source>
</evidence>
<dbReference type="SUPFAM" id="SSF46565">
    <property type="entry name" value="Chaperone J-domain"/>
    <property type="match status" value="1"/>
</dbReference>
<evidence type="ECO:0000259" key="2">
    <source>
        <dbReference type="PROSITE" id="PS50076"/>
    </source>
</evidence>
<dbReference type="EMBL" id="CM002925">
    <property type="protein sequence ID" value="KGN54906.1"/>
    <property type="molecule type" value="Genomic_DNA"/>
</dbReference>
<dbReference type="PRINTS" id="PR00625">
    <property type="entry name" value="JDOMAIN"/>
</dbReference>
<name>A0A0A0L446_CUCSA</name>
<dbReference type="Gene3D" id="1.10.287.110">
    <property type="entry name" value="DnaJ domain"/>
    <property type="match status" value="1"/>
</dbReference>
<keyword evidence="1" id="KW-0812">Transmembrane</keyword>
<dbReference type="InterPro" id="IPR050817">
    <property type="entry name" value="DjlA_DnaK_co-chaperone"/>
</dbReference>
<reference evidence="3 4" key="1">
    <citation type="journal article" date="2009" name="Nat. Genet.">
        <title>The genome of the cucumber, Cucumis sativus L.</title>
        <authorList>
            <person name="Huang S."/>
            <person name="Li R."/>
            <person name="Zhang Z."/>
            <person name="Li L."/>
            <person name="Gu X."/>
            <person name="Fan W."/>
            <person name="Lucas W.J."/>
            <person name="Wang X."/>
            <person name="Xie B."/>
            <person name="Ni P."/>
            <person name="Ren Y."/>
            <person name="Zhu H."/>
            <person name="Li J."/>
            <person name="Lin K."/>
            <person name="Jin W."/>
            <person name="Fei Z."/>
            <person name="Li G."/>
            <person name="Staub J."/>
            <person name="Kilian A."/>
            <person name="van der Vossen E.A."/>
            <person name="Wu Y."/>
            <person name="Guo J."/>
            <person name="He J."/>
            <person name="Jia Z."/>
            <person name="Ren Y."/>
            <person name="Tian G."/>
            <person name="Lu Y."/>
            <person name="Ruan J."/>
            <person name="Qian W."/>
            <person name="Wang M."/>
            <person name="Huang Q."/>
            <person name="Li B."/>
            <person name="Xuan Z."/>
            <person name="Cao J."/>
            <person name="Asan"/>
            <person name="Wu Z."/>
            <person name="Zhang J."/>
            <person name="Cai Q."/>
            <person name="Bai Y."/>
            <person name="Zhao B."/>
            <person name="Han Y."/>
            <person name="Li Y."/>
            <person name="Li X."/>
            <person name="Wang S."/>
            <person name="Shi Q."/>
            <person name="Liu S."/>
            <person name="Cho W.K."/>
            <person name="Kim J.Y."/>
            <person name="Xu Y."/>
            <person name="Heller-Uszynska K."/>
            <person name="Miao H."/>
            <person name="Cheng Z."/>
            <person name="Zhang S."/>
            <person name="Wu J."/>
            <person name="Yang Y."/>
            <person name="Kang H."/>
            <person name="Li M."/>
            <person name="Liang H."/>
            <person name="Ren X."/>
            <person name="Shi Z."/>
            <person name="Wen M."/>
            <person name="Jian M."/>
            <person name="Yang H."/>
            <person name="Zhang G."/>
            <person name="Yang Z."/>
            <person name="Chen R."/>
            <person name="Liu S."/>
            <person name="Li J."/>
            <person name="Ma L."/>
            <person name="Liu H."/>
            <person name="Zhou Y."/>
            <person name="Zhao J."/>
            <person name="Fang X."/>
            <person name="Li G."/>
            <person name="Fang L."/>
            <person name="Li Y."/>
            <person name="Liu D."/>
            <person name="Zheng H."/>
            <person name="Zhang Y."/>
            <person name="Qin N."/>
            <person name="Li Z."/>
            <person name="Yang G."/>
            <person name="Yang S."/>
            <person name="Bolund L."/>
            <person name="Kristiansen K."/>
            <person name="Zheng H."/>
            <person name="Li S."/>
            <person name="Zhang X."/>
            <person name="Yang H."/>
            <person name="Wang J."/>
            <person name="Sun R."/>
            <person name="Zhang B."/>
            <person name="Jiang S."/>
            <person name="Wang J."/>
            <person name="Du Y."/>
            <person name="Li S."/>
        </authorList>
    </citation>
    <scope>NUCLEOTIDE SEQUENCE [LARGE SCALE GENOMIC DNA]</scope>
    <source>
        <strain evidence="4">cv. 9930</strain>
    </source>
</reference>
<sequence length="198" mass="22362">MDVPDHYKVLGLTKSATKEEIKDAFRKLAKEFHPDKHSQSPKVVRDSATLKFKQVSEAYEILGDDCKRADYNIRSRCASGPSFNQQYYSSYNSYAHSSGPRYGSSSGFSSRSRFNADGLVTNFHMLLRFLTTRAFLLNFAFAGYLFSSLIVLFFTNTIYVLNSEIANCFRVPVLEVLSSSVKIDGNFDLSSRFSFLNG</sequence>
<dbReference type="InterPro" id="IPR001623">
    <property type="entry name" value="DnaJ_domain"/>
</dbReference>
<dbReference type="PROSITE" id="PS50076">
    <property type="entry name" value="DNAJ_2"/>
    <property type="match status" value="1"/>
</dbReference>
<feature type="domain" description="J" evidence="2">
    <location>
        <begin position="5"/>
        <end position="75"/>
    </location>
</feature>
<dbReference type="eggNOG" id="KOG0714">
    <property type="taxonomic scope" value="Eukaryota"/>
</dbReference>
<protein>
    <recommendedName>
        <fullName evidence="2">J domain-containing protein</fullName>
    </recommendedName>
</protein>
<reference evidence="3 4" key="2">
    <citation type="journal article" date="2009" name="PLoS ONE">
        <title>An integrated genetic and cytogenetic map of the cucumber genome.</title>
        <authorList>
            <person name="Ren Y."/>
            <person name="Zhang Z."/>
            <person name="Liu J."/>
            <person name="Staub J.E."/>
            <person name="Han Y."/>
            <person name="Cheng Z."/>
            <person name="Li X."/>
            <person name="Lu J."/>
            <person name="Miao H."/>
            <person name="Kang H."/>
            <person name="Xie B."/>
            <person name="Gu X."/>
            <person name="Wang X."/>
            <person name="Du Y."/>
            <person name="Jin W."/>
            <person name="Huang S."/>
        </authorList>
    </citation>
    <scope>NUCLEOTIDE SEQUENCE [LARGE SCALE GENOMIC DNA]</scope>
    <source>
        <strain evidence="4">cv. 9930</strain>
    </source>
</reference>
<keyword evidence="1" id="KW-0472">Membrane</keyword>
<reference evidence="3 4" key="3">
    <citation type="journal article" date="2010" name="BMC Genomics">
        <title>Transcriptome sequencing and comparative analysis of cucumber flowers with different sex types.</title>
        <authorList>
            <person name="Guo S."/>
            <person name="Zheng Y."/>
            <person name="Joung J.G."/>
            <person name="Liu S."/>
            <person name="Zhang Z."/>
            <person name="Crasta O.R."/>
            <person name="Sobral B.W."/>
            <person name="Xu Y."/>
            <person name="Huang S."/>
            <person name="Fei Z."/>
        </authorList>
    </citation>
    <scope>NUCLEOTIDE SEQUENCE [LARGE SCALE GENOMIC DNA]</scope>
    <source>
        <strain evidence="4">cv. 9930</strain>
    </source>
</reference>
<gene>
    <name evidence="3" type="ORF">Csa_4G593910</name>
</gene>
<proteinExistence type="predicted"/>
<evidence type="ECO:0000256" key="1">
    <source>
        <dbReference type="SAM" id="Phobius"/>
    </source>
</evidence>
<evidence type="ECO:0000313" key="3">
    <source>
        <dbReference type="EMBL" id="KGN54906.1"/>
    </source>
</evidence>
<dbReference type="AlphaFoldDB" id="A0A0A0L446"/>
<accession>A0A0A0L446</accession>
<dbReference type="OMA" id="GSIDWEC"/>
<reference evidence="3 4" key="4">
    <citation type="journal article" date="2011" name="BMC Genomics">
        <title>RNA-Seq improves annotation of protein-coding genes in the cucumber genome.</title>
        <authorList>
            <person name="Li Z."/>
            <person name="Zhang Z."/>
            <person name="Yan P."/>
            <person name="Huang S."/>
            <person name="Fei Z."/>
            <person name="Lin K."/>
        </authorList>
    </citation>
    <scope>NUCLEOTIDE SEQUENCE [LARGE SCALE GENOMIC DNA]</scope>
    <source>
        <strain evidence="4">cv. 9930</strain>
    </source>
</reference>
<dbReference type="InterPro" id="IPR036869">
    <property type="entry name" value="J_dom_sf"/>
</dbReference>
<dbReference type="Pfam" id="PF00226">
    <property type="entry name" value="DnaJ"/>
    <property type="match status" value="1"/>
</dbReference>
<dbReference type="Proteomes" id="UP000029981">
    <property type="component" value="Chromosome 4"/>
</dbReference>
<dbReference type="PROSITE" id="PS00636">
    <property type="entry name" value="DNAJ_1"/>
    <property type="match status" value="1"/>
</dbReference>
<dbReference type="PANTHER" id="PTHR24074">
    <property type="entry name" value="CO-CHAPERONE PROTEIN DJLA"/>
    <property type="match status" value="1"/>
</dbReference>
<dbReference type="Gramene" id="KGN54906">
    <property type="protein sequence ID" value="KGN54906"/>
    <property type="gene ID" value="Csa_4G593910"/>
</dbReference>
<dbReference type="CDD" id="cd06257">
    <property type="entry name" value="DnaJ"/>
    <property type="match status" value="1"/>
</dbReference>
<organism evidence="3 4">
    <name type="scientific">Cucumis sativus</name>
    <name type="common">Cucumber</name>
    <dbReference type="NCBI Taxonomy" id="3659"/>
    <lineage>
        <taxon>Eukaryota</taxon>
        <taxon>Viridiplantae</taxon>
        <taxon>Streptophyta</taxon>
        <taxon>Embryophyta</taxon>
        <taxon>Tracheophyta</taxon>
        <taxon>Spermatophyta</taxon>
        <taxon>Magnoliopsida</taxon>
        <taxon>eudicotyledons</taxon>
        <taxon>Gunneridae</taxon>
        <taxon>Pentapetalae</taxon>
        <taxon>rosids</taxon>
        <taxon>fabids</taxon>
        <taxon>Cucurbitales</taxon>
        <taxon>Cucurbitaceae</taxon>
        <taxon>Benincaseae</taxon>
        <taxon>Cucumis</taxon>
    </lineage>
</organism>
<feature type="transmembrane region" description="Helical" evidence="1">
    <location>
        <begin position="135"/>
        <end position="161"/>
    </location>
</feature>